<keyword evidence="1" id="KW-0732">Signal</keyword>
<evidence type="ECO:0000259" key="2">
    <source>
        <dbReference type="Pfam" id="PF00144"/>
    </source>
</evidence>
<protein>
    <submittedName>
        <fullName evidence="3">Class C beta-lactamase-related serine hydrolase</fullName>
    </submittedName>
</protein>
<evidence type="ECO:0000313" key="4">
    <source>
        <dbReference type="Proteomes" id="UP000309215"/>
    </source>
</evidence>
<feature type="chain" id="PRO_5020449915" evidence="1">
    <location>
        <begin position="28"/>
        <end position="416"/>
    </location>
</feature>
<sequence length="416" mass="45559">MSTFMRSFCASLFVGLLALAGCSSPGAGDSTPVVLQGPAPFPVKPRTEWPTRAWTTADPASVGIDPAALKKLDDYLFARHGDDVDRKGQRTNAFVLVKDGKLVFEHYARGTTAETSLLTWSVSKSFVNTLIGVAALEGRFKVDDPAGKYYSALGPDKQNVRLTDLLRMSSGIDWNETYEASPIFSSVMAMLYTRGQDDMPRFVAGHGLAHAPGTHWSYSSGDTNLLLAALRATMSDAEYASYPWKALFEPLGMTSARFERDGAGNFVGSSYLYANARDLAKWGLLYLADGVWDGKRLLPEGWVAYTLTMAPAYFTTDVPPPLWEDNPGAQVYLNVGDPKRNIPRPWPAAPPDTFAALGHWGKSIFVIPSLDLVAVRMGDDREYGCSAHVQKNCVPDREKAFTKGYYLELLSGLVKR</sequence>
<reference evidence="3 4" key="1">
    <citation type="submission" date="2019-04" db="EMBL/GenBank/DDBJ databases">
        <authorList>
            <person name="Li Y."/>
            <person name="Wang J."/>
        </authorList>
    </citation>
    <scope>NUCLEOTIDE SEQUENCE [LARGE SCALE GENOMIC DNA]</scope>
    <source>
        <strain evidence="3 4">DSM 14668</strain>
    </source>
</reference>
<dbReference type="InterPro" id="IPR001466">
    <property type="entry name" value="Beta-lactam-related"/>
</dbReference>
<proteinExistence type="predicted"/>
<name>A0A4U1J166_9BACT</name>
<dbReference type="Gene3D" id="3.40.710.10">
    <property type="entry name" value="DD-peptidase/beta-lactamase superfamily"/>
    <property type="match status" value="1"/>
</dbReference>
<dbReference type="AlphaFoldDB" id="A0A4U1J166"/>
<dbReference type="PROSITE" id="PS51257">
    <property type="entry name" value="PROKAR_LIPOPROTEIN"/>
    <property type="match status" value="1"/>
</dbReference>
<keyword evidence="4" id="KW-1185">Reference proteome</keyword>
<dbReference type="SUPFAM" id="SSF56601">
    <property type="entry name" value="beta-lactamase/transpeptidase-like"/>
    <property type="match status" value="1"/>
</dbReference>
<feature type="signal peptide" evidence="1">
    <location>
        <begin position="1"/>
        <end position="27"/>
    </location>
</feature>
<gene>
    <name evidence="3" type="ORF">E8A74_35770</name>
</gene>
<evidence type="ECO:0000256" key="1">
    <source>
        <dbReference type="SAM" id="SignalP"/>
    </source>
</evidence>
<dbReference type="InterPro" id="IPR012338">
    <property type="entry name" value="Beta-lactam/transpept-like"/>
</dbReference>
<keyword evidence="3" id="KW-0378">Hydrolase</keyword>
<dbReference type="EMBL" id="SSMQ01000050">
    <property type="protein sequence ID" value="TKD00115.1"/>
    <property type="molecule type" value="Genomic_DNA"/>
</dbReference>
<dbReference type="GO" id="GO:0016787">
    <property type="term" value="F:hydrolase activity"/>
    <property type="evidence" value="ECO:0007669"/>
    <property type="project" value="UniProtKB-KW"/>
</dbReference>
<comment type="caution">
    <text evidence="3">The sequence shown here is derived from an EMBL/GenBank/DDBJ whole genome shotgun (WGS) entry which is preliminary data.</text>
</comment>
<dbReference type="OrthoDB" id="9814204at2"/>
<dbReference type="Proteomes" id="UP000309215">
    <property type="component" value="Unassembled WGS sequence"/>
</dbReference>
<accession>A0A4U1J166</accession>
<evidence type="ECO:0000313" key="3">
    <source>
        <dbReference type="EMBL" id="TKD00115.1"/>
    </source>
</evidence>
<feature type="domain" description="Beta-lactamase-related" evidence="2">
    <location>
        <begin position="90"/>
        <end position="377"/>
    </location>
</feature>
<dbReference type="Pfam" id="PF00144">
    <property type="entry name" value="Beta-lactamase"/>
    <property type="match status" value="1"/>
</dbReference>
<organism evidence="3 4">
    <name type="scientific">Polyangium fumosum</name>
    <dbReference type="NCBI Taxonomy" id="889272"/>
    <lineage>
        <taxon>Bacteria</taxon>
        <taxon>Pseudomonadati</taxon>
        <taxon>Myxococcota</taxon>
        <taxon>Polyangia</taxon>
        <taxon>Polyangiales</taxon>
        <taxon>Polyangiaceae</taxon>
        <taxon>Polyangium</taxon>
    </lineage>
</organism>
<dbReference type="InterPro" id="IPR050789">
    <property type="entry name" value="Diverse_Enzym_Activities"/>
</dbReference>
<dbReference type="PANTHER" id="PTHR43283">
    <property type="entry name" value="BETA-LACTAMASE-RELATED"/>
    <property type="match status" value="1"/>
</dbReference>
<dbReference type="PANTHER" id="PTHR43283:SF7">
    <property type="entry name" value="BETA-LACTAMASE-RELATED DOMAIN-CONTAINING PROTEIN"/>
    <property type="match status" value="1"/>
</dbReference>